<gene>
    <name evidence="1" type="ORF">AVDCRST_MAG85-2501</name>
</gene>
<feature type="non-terminal residue" evidence="1">
    <location>
        <position position="1"/>
    </location>
</feature>
<reference evidence="1" key="1">
    <citation type="submission" date="2020-02" db="EMBL/GenBank/DDBJ databases">
        <authorList>
            <person name="Meier V. D."/>
        </authorList>
    </citation>
    <scope>NUCLEOTIDE SEQUENCE</scope>
    <source>
        <strain evidence="1">AVDCRST_MAG85</strain>
    </source>
</reference>
<dbReference type="EMBL" id="CADCVT010000271">
    <property type="protein sequence ID" value="CAA9514027.1"/>
    <property type="molecule type" value="Genomic_DNA"/>
</dbReference>
<proteinExistence type="predicted"/>
<name>A0A6J4T5M4_9ACTN</name>
<protein>
    <submittedName>
        <fullName evidence="1">Uncharacterized protein</fullName>
    </submittedName>
</protein>
<accession>A0A6J4T5M4</accession>
<evidence type="ECO:0000313" key="1">
    <source>
        <dbReference type="EMBL" id="CAA9514027.1"/>
    </source>
</evidence>
<organism evidence="1">
    <name type="scientific">uncultured Solirubrobacteraceae bacterium</name>
    <dbReference type="NCBI Taxonomy" id="1162706"/>
    <lineage>
        <taxon>Bacteria</taxon>
        <taxon>Bacillati</taxon>
        <taxon>Actinomycetota</taxon>
        <taxon>Thermoleophilia</taxon>
        <taxon>Solirubrobacterales</taxon>
        <taxon>Solirubrobacteraceae</taxon>
        <taxon>environmental samples</taxon>
    </lineage>
</organism>
<sequence>WPLPTSTPVVWPSLVPPRCCTCATFLRTAAPPVDVRSQRGEHQSAFS</sequence>
<dbReference type="AlphaFoldDB" id="A0A6J4T5M4"/>
<feature type="non-terminal residue" evidence="1">
    <location>
        <position position="47"/>
    </location>
</feature>